<gene>
    <name evidence="2" type="ORF">C9427_01995</name>
</gene>
<keyword evidence="3" id="KW-1185">Reference proteome</keyword>
<dbReference type="AlphaFoldDB" id="A0A2T4J3E6"/>
<comment type="caution">
    <text evidence="2">The sequence shown here is derived from an EMBL/GenBank/DDBJ whole genome shotgun (WGS) entry which is preliminary data.</text>
</comment>
<name>A0A2T4J3E6_9HYPH</name>
<keyword evidence="1" id="KW-0175">Coiled coil</keyword>
<protein>
    <submittedName>
        <fullName evidence="2">Uncharacterized protein</fullName>
    </submittedName>
</protein>
<organism evidence="2 3">
    <name type="scientific">Mesorhizobium helmanticense</name>
    <dbReference type="NCBI Taxonomy" id="1776423"/>
    <lineage>
        <taxon>Bacteria</taxon>
        <taxon>Pseudomonadati</taxon>
        <taxon>Pseudomonadota</taxon>
        <taxon>Alphaproteobacteria</taxon>
        <taxon>Hyphomicrobiales</taxon>
        <taxon>Phyllobacteriaceae</taxon>
        <taxon>Mesorhizobium</taxon>
    </lineage>
</organism>
<evidence type="ECO:0000313" key="3">
    <source>
        <dbReference type="Proteomes" id="UP000240259"/>
    </source>
</evidence>
<sequence length="134" mass="15209">MVGTAVAQRKQKYVNLEDYYDAQISQLDEVNTQIVERKRQANLELTRLKKLARNPATRSQAVAELKSAQQKNRELLSLSADEIKVQRDGVAQESKGSKLPPAKIKAWSTKCDEAQKNIDELTELNDQYDSAKYL</sequence>
<proteinExistence type="predicted"/>
<reference evidence="2 3" key="1">
    <citation type="submission" date="2018-03" db="EMBL/GenBank/DDBJ databases">
        <title>Genome sequence of the symbiotic type strain Mesorhizobium helmanticense CSLC115NT isolated from Lotus corniculatus nodules.</title>
        <authorList>
            <person name="Sannazzaro A.I."/>
            <person name="Torres Tejerizo G.A."/>
            <person name="Dip D."/>
            <person name="Caballero M."/>
            <person name="Pistorio M."/>
            <person name="Estrella M.J."/>
        </authorList>
    </citation>
    <scope>NUCLEOTIDE SEQUENCE [LARGE SCALE GENOMIC DNA]</scope>
    <source>
        <strain evidence="2 3">CSLC115N</strain>
    </source>
</reference>
<feature type="coiled-coil region" evidence="1">
    <location>
        <begin position="104"/>
        <end position="131"/>
    </location>
</feature>
<evidence type="ECO:0000256" key="1">
    <source>
        <dbReference type="SAM" id="Coils"/>
    </source>
</evidence>
<dbReference type="Proteomes" id="UP000240259">
    <property type="component" value="Unassembled WGS sequence"/>
</dbReference>
<evidence type="ECO:0000313" key="2">
    <source>
        <dbReference type="EMBL" id="PTE12377.1"/>
    </source>
</evidence>
<dbReference type="EMBL" id="PZJX01000003">
    <property type="protein sequence ID" value="PTE12377.1"/>
    <property type="molecule type" value="Genomic_DNA"/>
</dbReference>
<accession>A0A2T4J3E6</accession>